<feature type="domain" description="HTH araC/xylS-type" evidence="4">
    <location>
        <begin position="190"/>
        <end position="287"/>
    </location>
</feature>
<keyword evidence="6" id="KW-1185">Reference proteome</keyword>
<reference evidence="6" key="1">
    <citation type="journal article" date="2019" name="Int. J. Syst. Evol. Microbiol.">
        <title>The Global Catalogue of Microorganisms (GCM) 10K type strain sequencing project: providing services to taxonomists for standard genome sequencing and annotation.</title>
        <authorList>
            <consortium name="The Broad Institute Genomics Platform"/>
            <consortium name="The Broad Institute Genome Sequencing Center for Infectious Disease"/>
            <person name="Wu L."/>
            <person name="Ma J."/>
        </authorList>
    </citation>
    <scope>NUCLEOTIDE SEQUENCE [LARGE SCALE GENOMIC DNA]</scope>
    <source>
        <strain evidence="6">JCM 17551</strain>
    </source>
</reference>
<dbReference type="Pfam" id="PF12852">
    <property type="entry name" value="Cupin_6"/>
    <property type="match status" value="1"/>
</dbReference>
<gene>
    <name evidence="5" type="ORF">GCM10022277_34670</name>
</gene>
<keyword evidence="1" id="KW-0805">Transcription regulation</keyword>
<keyword evidence="3" id="KW-0804">Transcription</keyword>
<dbReference type="Gene3D" id="1.10.10.60">
    <property type="entry name" value="Homeodomain-like"/>
    <property type="match status" value="1"/>
</dbReference>
<evidence type="ECO:0000256" key="3">
    <source>
        <dbReference type="ARBA" id="ARBA00023163"/>
    </source>
</evidence>
<dbReference type="PANTHER" id="PTHR11019:SF159">
    <property type="entry name" value="TRANSCRIPTIONAL REGULATOR-RELATED"/>
    <property type="match status" value="1"/>
</dbReference>
<keyword evidence="2" id="KW-0238">DNA-binding</keyword>
<evidence type="ECO:0000313" key="5">
    <source>
        <dbReference type="EMBL" id="GAA3935195.1"/>
    </source>
</evidence>
<dbReference type="InterPro" id="IPR032783">
    <property type="entry name" value="AraC_lig"/>
</dbReference>
<protein>
    <submittedName>
        <fullName evidence="5">AraC family transcriptional regulator</fullName>
    </submittedName>
</protein>
<evidence type="ECO:0000259" key="4">
    <source>
        <dbReference type="PROSITE" id="PS01124"/>
    </source>
</evidence>
<dbReference type="PANTHER" id="PTHR11019">
    <property type="entry name" value="HTH-TYPE TRANSCRIPTIONAL REGULATOR NIMR"/>
    <property type="match status" value="1"/>
</dbReference>
<dbReference type="InterPro" id="IPR009057">
    <property type="entry name" value="Homeodomain-like_sf"/>
</dbReference>
<sequence length="289" mass="32391">MDAFSELIRVFRLKVTIYHNAKVCGDWLIREHSQSNTCFHMATLGACELEVPGHLSCILNAGDLVIFPRELPHKMVPVGQQVGPQQHKKYSAPGSGVGMLCGQVMFEHSGSQKLLGVLPPVFVVSNSSQTPWLKHLLDLILEESFHPTSASDEIVDRLSELLFTYALRDYFIHNPQEPGILALYGHPKLSKVIQAIHQQPNYPWTLEALASSANQSRSTFAETFKRACGWTAMQYVTWWRMQLAWSKLRSGESVAEVSEAVGYNSEASFSRAFSKEFSVSAGKVRRHQD</sequence>
<dbReference type="EMBL" id="BAABBN010000012">
    <property type="protein sequence ID" value="GAA3935195.1"/>
    <property type="molecule type" value="Genomic_DNA"/>
</dbReference>
<evidence type="ECO:0000256" key="2">
    <source>
        <dbReference type="ARBA" id="ARBA00023125"/>
    </source>
</evidence>
<dbReference type="InterPro" id="IPR018060">
    <property type="entry name" value="HTH_AraC"/>
</dbReference>
<dbReference type="PROSITE" id="PS01124">
    <property type="entry name" value="HTH_ARAC_FAMILY_2"/>
    <property type="match status" value="1"/>
</dbReference>
<dbReference type="Proteomes" id="UP001501565">
    <property type="component" value="Unassembled WGS sequence"/>
</dbReference>
<accession>A0ABP7N2A6</accession>
<name>A0ABP7N2A6_9GAMM</name>
<dbReference type="Pfam" id="PF12833">
    <property type="entry name" value="HTH_18"/>
    <property type="match status" value="1"/>
</dbReference>
<dbReference type="SMART" id="SM00342">
    <property type="entry name" value="HTH_ARAC"/>
    <property type="match status" value="1"/>
</dbReference>
<evidence type="ECO:0000256" key="1">
    <source>
        <dbReference type="ARBA" id="ARBA00023015"/>
    </source>
</evidence>
<proteinExistence type="predicted"/>
<organism evidence="5 6">
    <name type="scientific">Litoribacillus peritrichatus</name>
    <dbReference type="NCBI Taxonomy" id="718191"/>
    <lineage>
        <taxon>Bacteria</taxon>
        <taxon>Pseudomonadati</taxon>
        <taxon>Pseudomonadota</taxon>
        <taxon>Gammaproteobacteria</taxon>
        <taxon>Oceanospirillales</taxon>
        <taxon>Oceanospirillaceae</taxon>
        <taxon>Litoribacillus</taxon>
    </lineage>
</organism>
<comment type="caution">
    <text evidence="5">The sequence shown here is derived from an EMBL/GenBank/DDBJ whole genome shotgun (WGS) entry which is preliminary data.</text>
</comment>
<dbReference type="SUPFAM" id="SSF46689">
    <property type="entry name" value="Homeodomain-like"/>
    <property type="match status" value="2"/>
</dbReference>
<evidence type="ECO:0000313" key="6">
    <source>
        <dbReference type="Proteomes" id="UP001501565"/>
    </source>
</evidence>